<organism evidence="2 3">
    <name type="scientific">Psophocarpus tetragonolobus</name>
    <name type="common">Winged bean</name>
    <name type="synonym">Dolichos tetragonolobus</name>
    <dbReference type="NCBI Taxonomy" id="3891"/>
    <lineage>
        <taxon>Eukaryota</taxon>
        <taxon>Viridiplantae</taxon>
        <taxon>Streptophyta</taxon>
        <taxon>Embryophyta</taxon>
        <taxon>Tracheophyta</taxon>
        <taxon>Spermatophyta</taxon>
        <taxon>Magnoliopsida</taxon>
        <taxon>eudicotyledons</taxon>
        <taxon>Gunneridae</taxon>
        <taxon>Pentapetalae</taxon>
        <taxon>rosids</taxon>
        <taxon>fabids</taxon>
        <taxon>Fabales</taxon>
        <taxon>Fabaceae</taxon>
        <taxon>Papilionoideae</taxon>
        <taxon>50 kb inversion clade</taxon>
        <taxon>NPAAA clade</taxon>
        <taxon>indigoferoid/millettioid clade</taxon>
        <taxon>Phaseoleae</taxon>
        <taxon>Psophocarpus</taxon>
    </lineage>
</organism>
<keyword evidence="1" id="KW-0472">Membrane</keyword>
<comment type="caution">
    <text evidence="2">The sequence shown here is derived from an EMBL/GenBank/DDBJ whole genome shotgun (WGS) entry which is preliminary data.</text>
</comment>
<name>A0AAN9SPS1_PSOTE</name>
<reference evidence="2 3" key="1">
    <citation type="submission" date="2024-01" db="EMBL/GenBank/DDBJ databases">
        <title>The genomes of 5 underutilized Papilionoideae crops provide insights into root nodulation and disease resistanc.</title>
        <authorList>
            <person name="Jiang F."/>
        </authorList>
    </citation>
    <scope>NUCLEOTIDE SEQUENCE [LARGE SCALE GENOMIC DNA]</scope>
    <source>
        <strain evidence="2">DUOXIRENSHENG_FW03</strain>
        <tissue evidence="2">Leaves</tissue>
    </source>
</reference>
<accession>A0AAN9SPS1</accession>
<gene>
    <name evidence="2" type="ORF">VNO78_14076</name>
</gene>
<evidence type="ECO:0000313" key="3">
    <source>
        <dbReference type="Proteomes" id="UP001386955"/>
    </source>
</evidence>
<proteinExistence type="predicted"/>
<evidence type="ECO:0000256" key="1">
    <source>
        <dbReference type="SAM" id="Phobius"/>
    </source>
</evidence>
<feature type="transmembrane region" description="Helical" evidence="1">
    <location>
        <begin position="59"/>
        <end position="78"/>
    </location>
</feature>
<keyword evidence="1" id="KW-0812">Transmembrane</keyword>
<protein>
    <recommendedName>
        <fullName evidence="4">Amino acid transporter transmembrane domain-containing protein</fullName>
    </recommendedName>
</protein>
<evidence type="ECO:0000313" key="2">
    <source>
        <dbReference type="EMBL" id="KAK7402089.1"/>
    </source>
</evidence>
<dbReference type="EMBL" id="JAYMYS010000003">
    <property type="protein sequence ID" value="KAK7402089.1"/>
    <property type="molecule type" value="Genomic_DNA"/>
</dbReference>
<feature type="transmembrane region" description="Helical" evidence="1">
    <location>
        <begin position="16"/>
        <end position="38"/>
    </location>
</feature>
<dbReference type="AlphaFoldDB" id="A0AAN9SPS1"/>
<keyword evidence="3" id="KW-1185">Reference proteome</keyword>
<dbReference type="Proteomes" id="UP001386955">
    <property type="component" value="Unassembled WGS sequence"/>
</dbReference>
<keyword evidence="1" id="KW-1133">Transmembrane helix</keyword>
<evidence type="ECO:0008006" key="4">
    <source>
        <dbReference type="Google" id="ProtNLM"/>
    </source>
</evidence>
<sequence length="109" mass="11908">MLILAQLPSFHSLRHINMVSLVLGLIYSACATAASIYIGKPSNRPEKDYSLKSDTTNRIFGIFNAIAIFGTTYASGIIPEIQEHNLAIGSVGLSATRLHFAYDILQCHI</sequence>